<gene>
    <name evidence="3" type="ORF">SAMN05878438_2670</name>
</gene>
<dbReference type="RefSeq" id="WP_244891589.1">
    <property type="nucleotide sequence ID" value="NZ_FSQX01000001.1"/>
</dbReference>
<feature type="region of interest" description="Disordered" evidence="1">
    <location>
        <begin position="1"/>
        <end position="26"/>
    </location>
</feature>
<evidence type="ECO:0000259" key="2">
    <source>
        <dbReference type="Pfam" id="PF02771"/>
    </source>
</evidence>
<dbReference type="SUPFAM" id="SSF56645">
    <property type="entry name" value="Acyl-CoA dehydrogenase NM domain-like"/>
    <property type="match status" value="1"/>
</dbReference>
<proteinExistence type="predicted"/>
<dbReference type="Proteomes" id="UP000185024">
    <property type="component" value="Unassembled WGS sequence"/>
</dbReference>
<dbReference type="PANTHER" id="PTHR43884">
    <property type="entry name" value="ACYL-COA DEHYDROGENASE"/>
    <property type="match status" value="1"/>
</dbReference>
<name>A0A1N6JJG4_9GAMM</name>
<organism evidence="3 4">
    <name type="scientific">Vreelandella aquamarina</name>
    <dbReference type="NCBI Taxonomy" id="77097"/>
    <lineage>
        <taxon>Bacteria</taxon>
        <taxon>Pseudomonadati</taxon>
        <taxon>Pseudomonadota</taxon>
        <taxon>Gammaproteobacteria</taxon>
        <taxon>Oceanospirillales</taxon>
        <taxon>Halomonadaceae</taxon>
        <taxon>Vreelandella</taxon>
    </lineage>
</organism>
<dbReference type="Pfam" id="PF02771">
    <property type="entry name" value="Acyl-CoA_dh_N"/>
    <property type="match status" value="1"/>
</dbReference>
<protein>
    <recommendedName>
        <fullName evidence="2">Acyl-CoA dehydrogenase/oxidase N-terminal domain-containing protein</fullName>
    </recommendedName>
</protein>
<evidence type="ECO:0000313" key="4">
    <source>
        <dbReference type="Proteomes" id="UP000185024"/>
    </source>
</evidence>
<dbReference type="GO" id="GO:0003995">
    <property type="term" value="F:acyl-CoA dehydrogenase activity"/>
    <property type="evidence" value="ECO:0007669"/>
    <property type="project" value="TreeGrafter"/>
</dbReference>
<dbReference type="InterPro" id="IPR009100">
    <property type="entry name" value="AcylCoA_DH/oxidase_NM_dom_sf"/>
</dbReference>
<dbReference type="InterPro" id="IPR036250">
    <property type="entry name" value="AcylCo_DH-like_C"/>
</dbReference>
<dbReference type="PANTHER" id="PTHR43884:SF12">
    <property type="entry name" value="ISOVALERYL-COA DEHYDROGENASE, MITOCHONDRIAL-RELATED"/>
    <property type="match status" value="1"/>
</dbReference>
<evidence type="ECO:0000313" key="3">
    <source>
        <dbReference type="EMBL" id="SIN70728.1"/>
    </source>
</evidence>
<accession>A0A1N6JJG4</accession>
<evidence type="ECO:0000256" key="1">
    <source>
        <dbReference type="SAM" id="MobiDB-lite"/>
    </source>
</evidence>
<dbReference type="EMBL" id="FSQX01000001">
    <property type="protein sequence ID" value="SIN70728.1"/>
    <property type="molecule type" value="Genomic_DNA"/>
</dbReference>
<feature type="domain" description="Acyl-CoA dehydrogenase/oxidase N-terminal" evidence="2">
    <location>
        <begin position="30"/>
        <end position="130"/>
    </location>
</feature>
<dbReference type="GO" id="GO:0050660">
    <property type="term" value="F:flavin adenine dinucleotide binding"/>
    <property type="evidence" value="ECO:0007669"/>
    <property type="project" value="InterPro"/>
</dbReference>
<dbReference type="Gene3D" id="2.40.110.10">
    <property type="entry name" value="Butyryl-CoA Dehydrogenase, subunit A, domain 2"/>
    <property type="match status" value="1"/>
</dbReference>
<dbReference type="SUPFAM" id="SSF47203">
    <property type="entry name" value="Acyl-CoA dehydrogenase C-terminal domain-like"/>
    <property type="match status" value="1"/>
</dbReference>
<dbReference type="InterPro" id="IPR037069">
    <property type="entry name" value="AcylCoA_DH/ox_N_sf"/>
</dbReference>
<dbReference type="Gene3D" id="1.10.540.10">
    <property type="entry name" value="Acyl-CoA dehydrogenase/oxidase, N-terminal domain"/>
    <property type="match status" value="1"/>
</dbReference>
<sequence>MIEAATANAVRTAPPPAPGLPPGDASSADILSRVERIAAGPLAEMAGRIDRGHYPLEIMASLGRAGGLGAHLDRRGQRFDQAIGAMAEVSRHCGTTGFLVWAHDVFGLYLEQSGNPALCGDFLERHARGDSFGGTALSNPMKALSGIESLALRARRVPGGYRVSGTLPWVSHIAAGQYCGALAGVEGADGSLSHEIMFVLHCREEVALRQCPAFSGMEGSSTWSITLKDYFVGEDELIADPARPFIARIKAAFILLQTGMAVGVTQGSIDAIREVEPALGHVNQHLDERPDALQAELDELRQRALTLAKTPFEGGRDFLLEVLDARVQGAELALRASQSALLHQGARGYLMSAAPQRRIREAHFVAIVTPAIKHLRWEMARLMREEIPS</sequence>
<dbReference type="AlphaFoldDB" id="A0A1N6JJG4"/>
<dbReference type="InterPro" id="IPR013786">
    <property type="entry name" value="AcylCoA_DH/ox_N"/>
</dbReference>
<reference evidence="3 4" key="1">
    <citation type="submission" date="2016-11" db="EMBL/GenBank/DDBJ databases">
        <authorList>
            <person name="Jaros S."/>
            <person name="Januszkiewicz K."/>
            <person name="Wedrychowicz H."/>
        </authorList>
    </citation>
    <scope>NUCLEOTIDE SEQUENCE [LARGE SCALE GENOMIC DNA]</scope>
    <source>
        <strain evidence="3 4">ACAM 239</strain>
    </source>
</reference>
<dbReference type="InterPro" id="IPR046373">
    <property type="entry name" value="Acyl-CoA_Oxase/DH_mid-dom_sf"/>
</dbReference>